<dbReference type="Pfam" id="PF00379">
    <property type="entry name" value="Chitin_bind_4"/>
    <property type="match status" value="1"/>
</dbReference>
<organism evidence="4">
    <name type="scientific">Apriona germarii</name>
    <name type="common">Mulberry longhorn beetle</name>
    <name type="synonym">Lamia germarii</name>
    <dbReference type="NCBI Taxonomy" id="157307"/>
    <lineage>
        <taxon>Eukaryota</taxon>
        <taxon>Metazoa</taxon>
        <taxon>Ecdysozoa</taxon>
        <taxon>Arthropoda</taxon>
        <taxon>Hexapoda</taxon>
        <taxon>Insecta</taxon>
        <taxon>Pterygota</taxon>
        <taxon>Neoptera</taxon>
        <taxon>Endopterygota</taxon>
        <taxon>Coleoptera</taxon>
        <taxon>Polyphaga</taxon>
        <taxon>Cucujiformia</taxon>
        <taxon>Chrysomeloidea</taxon>
        <taxon>Cerambycidae</taxon>
        <taxon>Lamiinae</taxon>
        <taxon>Batocerini</taxon>
        <taxon>Apriona</taxon>
    </lineage>
</organism>
<keyword evidence="3" id="KW-0732">Signal</keyword>
<dbReference type="AlphaFoldDB" id="Q8MUM5"/>
<evidence type="ECO:0000256" key="2">
    <source>
        <dbReference type="PROSITE-ProRule" id="PRU00497"/>
    </source>
</evidence>
<dbReference type="InterPro" id="IPR050468">
    <property type="entry name" value="Cuticle_Struct_Prot"/>
</dbReference>
<reference evidence="4" key="2">
    <citation type="journal article" date="2003" name="Comp. Biochem. Physiol. B, Biochem. Mol. Biol.">
        <title>Molecular cloning of three cDNAs encoding putative larval cuticle protein expressed differentially after larval ecdysis from the mulberry longicorn beetle, Apriona germari.</title>
        <authorList>
            <person name="Kim S.R."/>
            <person name="Yoon H.J."/>
            <person name="Lee K.S."/>
            <person name="Kim I."/>
            <person name="Je Y.H."/>
            <person name="Sohn H.D."/>
            <person name="Jin B.R."/>
        </authorList>
    </citation>
    <scope>NUCLEOTIDE SEQUENCE</scope>
</reference>
<dbReference type="GO" id="GO:0062129">
    <property type="term" value="C:chitin-based extracellular matrix"/>
    <property type="evidence" value="ECO:0007669"/>
    <property type="project" value="TreeGrafter"/>
</dbReference>
<evidence type="ECO:0000256" key="1">
    <source>
        <dbReference type="ARBA" id="ARBA00022460"/>
    </source>
</evidence>
<dbReference type="PRINTS" id="PR00947">
    <property type="entry name" value="CUTICLE"/>
</dbReference>
<feature type="signal peptide" evidence="3">
    <location>
        <begin position="1"/>
        <end position="19"/>
    </location>
</feature>
<dbReference type="EMBL" id="AF518323">
    <property type="protein sequence ID" value="AAM66718.1"/>
    <property type="molecule type" value="mRNA"/>
</dbReference>
<evidence type="ECO:0000256" key="3">
    <source>
        <dbReference type="SAM" id="SignalP"/>
    </source>
</evidence>
<dbReference type="InterPro" id="IPR031311">
    <property type="entry name" value="CHIT_BIND_RR_consensus"/>
</dbReference>
<gene>
    <name evidence="4" type="primary">LCP12.3</name>
</gene>
<feature type="chain" id="PRO_5004310990" evidence="3">
    <location>
        <begin position="20"/>
        <end position="132"/>
    </location>
</feature>
<name>Q8MUM5_APRGE</name>
<reference evidence="4" key="1">
    <citation type="submission" date="2002-06" db="EMBL/GenBank/DDBJ databases">
        <authorList>
            <person name="Kim S."/>
            <person name="Yoon H."/>
            <person name="Park N."/>
            <person name="Lee S."/>
            <person name="Moon J."/>
            <person name="Seo S."/>
            <person name="Sohn H."/>
            <person name="Jin B."/>
        </authorList>
    </citation>
    <scope>NUCLEOTIDE SEQUENCE</scope>
</reference>
<protein>
    <submittedName>
        <fullName evidence="4">Larval cuticle protein 12.3</fullName>
    </submittedName>
</protein>
<dbReference type="GO" id="GO:0008010">
    <property type="term" value="F:structural constituent of chitin-based larval cuticle"/>
    <property type="evidence" value="ECO:0007669"/>
    <property type="project" value="TreeGrafter"/>
</dbReference>
<dbReference type="InterPro" id="IPR000618">
    <property type="entry name" value="Insect_cuticle"/>
</dbReference>
<proteinExistence type="evidence at transcript level"/>
<sequence length="132" mass="14351">MYKLTVIVAALFFCKVQSAEDVRPSVVPIISETIALEEDGNFHYSYETGDGIKAHEEGTLKKVNDQLVESVSGGFEYTAPDGKPISISYVADETGYHPVGDSIPPVPAPITKLLQYLEAHPELQRPSGELTS</sequence>
<dbReference type="PROSITE" id="PS51155">
    <property type="entry name" value="CHIT_BIND_RR_2"/>
    <property type="match status" value="1"/>
</dbReference>
<dbReference type="PROSITE" id="PS00233">
    <property type="entry name" value="CHIT_BIND_RR_1"/>
    <property type="match status" value="1"/>
</dbReference>
<keyword evidence="1 2" id="KW-0193">Cuticle</keyword>
<dbReference type="PANTHER" id="PTHR10380:SF229">
    <property type="entry name" value="CUTICULAR PROTEIN 49AF, ISOFORM A"/>
    <property type="match status" value="1"/>
</dbReference>
<dbReference type="PANTHER" id="PTHR10380">
    <property type="entry name" value="CUTICLE PROTEIN"/>
    <property type="match status" value="1"/>
</dbReference>
<evidence type="ECO:0000313" key="4">
    <source>
        <dbReference type="EMBL" id="AAM66718.1"/>
    </source>
</evidence>
<accession>Q8MUM5</accession>